<proteinExistence type="predicted"/>
<dbReference type="RefSeq" id="WP_182871778.1">
    <property type="nucleotide sequence ID" value="NZ_AP022639.1"/>
</dbReference>
<accession>A0A809YIW5</accession>
<organism evidence="1">
    <name type="scientific">Bradyrhizobium diazoefficiens</name>
    <dbReference type="NCBI Taxonomy" id="1355477"/>
    <lineage>
        <taxon>Bacteria</taxon>
        <taxon>Pseudomonadati</taxon>
        <taxon>Pseudomonadota</taxon>
        <taxon>Alphaproteobacteria</taxon>
        <taxon>Hyphomicrobiales</taxon>
        <taxon>Nitrobacteraceae</taxon>
        <taxon>Bradyrhizobium</taxon>
    </lineage>
</organism>
<evidence type="ECO:0000313" key="1">
    <source>
        <dbReference type="EMBL" id="BCE39737.1"/>
    </source>
</evidence>
<name>A0A809YIW5_9BRAD</name>
<dbReference type="AlphaFoldDB" id="A0A809YIW5"/>
<protein>
    <submittedName>
        <fullName evidence="1">Uncharacterized protein</fullName>
    </submittedName>
</protein>
<sequence>MVALPSMPAWYKRGGSLFPVNSSNETDICADAQLISATFNRAPLASEVVFSDISNPLAPIEKARRSCPGAMGAQFIDASGVRHIIVSSPPAQNVSPFNSILHMSVDAGWNLSQPNVILGPSGCGFNNIGACPVPGGYVMCVEQQFSGYKAETYSFSTTPDFAVRQPLGALYSQSVDFTGRTCLRYMPDGFVYATSDASTGHCRIARAPAIFDADFTSRFKFATDAFGFLGPDIDVHPPVGASGGIPFYDGNVSYDEWTLSGQPCVYGVYFMSNEVDRGEIHNCLFHGTKAQLFAKFNFPA</sequence>
<reference evidence="1" key="1">
    <citation type="submission" date="2020-05" db="EMBL/GenBank/DDBJ databases">
        <title>Complete genome sequence of Bradyrhizobium diazoefficiens XF3 isolated from soybean nodule.</title>
        <authorList>
            <person name="Noda R."/>
            <person name="Kakizaki K."/>
            <person name="Minamisawa K."/>
        </authorList>
    </citation>
    <scope>NUCLEOTIDE SEQUENCE</scope>
    <source>
        <strain evidence="1">XF3</strain>
    </source>
</reference>
<dbReference type="EMBL" id="AP023093">
    <property type="protein sequence ID" value="BCE39737.1"/>
    <property type="molecule type" value="Genomic_DNA"/>
</dbReference>
<gene>
    <name evidence="1" type="ORF">XF3B_47680</name>
</gene>